<dbReference type="Pfam" id="PF13476">
    <property type="entry name" value="AAA_23"/>
    <property type="match status" value="1"/>
</dbReference>
<feature type="compositionally biased region" description="Basic and acidic residues" evidence="2">
    <location>
        <begin position="863"/>
        <end position="874"/>
    </location>
</feature>
<dbReference type="Proteomes" id="UP000245539">
    <property type="component" value="Unassembled WGS sequence"/>
</dbReference>
<reference evidence="4 5" key="1">
    <citation type="submission" date="2018-05" db="EMBL/GenBank/DDBJ databases">
        <title>Leucothrix arctica sp. nov., isolated from Arctic seawater.</title>
        <authorList>
            <person name="Choi A."/>
            <person name="Baek K."/>
        </authorList>
    </citation>
    <scope>NUCLEOTIDE SEQUENCE [LARGE SCALE GENOMIC DNA]</scope>
    <source>
        <strain evidence="4 5">JCM 18388</strain>
    </source>
</reference>
<accession>A0A317CIJ7</accession>
<dbReference type="SUPFAM" id="SSF52540">
    <property type="entry name" value="P-loop containing nucleoside triphosphate hydrolases"/>
    <property type="match status" value="1"/>
</dbReference>
<feature type="coiled-coil region" evidence="1">
    <location>
        <begin position="503"/>
        <end position="581"/>
    </location>
</feature>
<dbReference type="PANTHER" id="PTHR32114">
    <property type="entry name" value="ABC TRANSPORTER ABCH.3"/>
    <property type="match status" value="1"/>
</dbReference>
<dbReference type="EMBL" id="QGKM01000027">
    <property type="protein sequence ID" value="PWQ97243.1"/>
    <property type="molecule type" value="Genomic_DNA"/>
</dbReference>
<evidence type="ECO:0000256" key="1">
    <source>
        <dbReference type="SAM" id="Coils"/>
    </source>
</evidence>
<feature type="region of interest" description="Disordered" evidence="2">
    <location>
        <begin position="324"/>
        <end position="349"/>
    </location>
</feature>
<evidence type="ECO:0000313" key="5">
    <source>
        <dbReference type="Proteomes" id="UP000245539"/>
    </source>
</evidence>
<feature type="coiled-coil region" evidence="1">
    <location>
        <begin position="699"/>
        <end position="771"/>
    </location>
</feature>
<feature type="coiled-coil region" evidence="1">
    <location>
        <begin position="620"/>
        <end position="675"/>
    </location>
</feature>
<gene>
    <name evidence="4" type="ORF">DKW60_10965</name>
</gene>
<evidence type="ECO:0000259" key="3">
    <source>
        <dbReference type="Pfam" id="PF13476"/>
    </source>
</evidence>
<comment type="caution">
    <text evidence="4">The sequence shown here is derived from an EMBL/GenBank/DDBJ whole genome shotgun (WGS) entry which is preliminary data.</text>
</comment>
<dbReference type="Gene3D" id="3.40.50.300">
    <property type="entry name" value="P-loop containing nucleotide triphosphate hydrolases"/>
    <property type="match status" value="2"/>
</dbReference>
<sequence length="1235" mass="138532">MKILSLHLKNINSLKGEWKIDFTQSPFSDNGLFAIIGPTGAGKTTILDSICLALYHRTPRLPIISTSTNELMTRGTAECMAEVEFEVKGKGYRANWSQRRSRNKADGNLQAAQVELAELSDGTILTSKIGEKNQKIQALTGLDFSRFTKSMMLSQGQFAAFLNADTNDRAELLEELTGTEVYGLISKQVHEHYTQKKQALAELKAKADGMELLDTEQRQSLEAQQADLAEQEADTTQQLTHLQTHQQWWTDVNNAKQTAQQAADKVTKALAKQTDAADDLARLANSEPAEKIRAQFLLQQQANRNLEKVATELTRLSSDIQHNEQLHEAHQRELSDATEKAEQAEQAQQELESLLNDTIIPLDNECAGLSKDLTTAEQQLADLDVELKQLTEQKQQKQHQQSQQNITLTELETYQKAHAHDASLSEHLGLWESQFGRLKDFSVKHRDHQHSYKVLKAKQAQTEADKQQSTQAVTSAESALSSQKKALEAANQAFEAAFGGDEYNALELQYRQLSSQQSQLQSLKHLSEQFGKLHQDKNTCIALHADLSKTHQKIQVDLQKLEQQIQDKQTHLNDIEKLIEQEKHISDLNTERAKLQPGEPCPLCGSDEHPLVDDYQQLDISETEKRRQAQQQDLKTLGSELSQLSQQSTKTQTQIETLDQQLAALESELTYCTNQWHDLTATLSVSLVISDPESTKAFLTKTEQAQASLAQRLETLKRLDEQKRQATDASTKAQQAYDKATHQVTLHQQSLDNLAQQLEQLTTAGKQASAEKESISQALESQLSALNLSLPSLNEQGEWLNDKRRAAKQWQNSVEQLKLCREVLSTLNVELKNLEEKLATLNKASDKLHATKTELSDQLSNKQETRKTLFSDKSVNAEREAAKATKQQAIALSLQAQKQHQSSKDQLQTLSGQLKAATAQQNDLQKIQLVEQKAWQEALESSPFDSQQAFETALLSELELQSLNVLKNQIQSDIERSQAIKEQADTKLTELHASAEQQAFADTPQDKVAQQLDTLKQQQKSINHQQGEIKRSLDDDQQRRSNQAALFEKIEQSQLAYDDMAYLHKLIGSSDGKKFRTFAQGLTLDHLVFLANQQMERLHGRYLLRRKPVELDSKADDKLELQVIDTWQADSARDTKTLSGGESFLVSLALALALSDLVSHKTSIDSLFLDEGFGTLDSETLDTALDTLDNLNASGKMIGVISHVEAMKERIPVQIRVHKMNGLGLSELDASFKYK</sequence>
<dbReference type="RefSeq" id="WP_109837700.1">
    <property type="nucleotide sequence ID" value="NZ_QGKM01000027.1"/>
</dbReference>
<proteinExistence type="predicted"/>
<dbReference type="InterPro" id="IPR038729">
    <property type="entry name" value="Rad50/SbcC_AAA"/>
</dbReference>
<dbReference type="AlphaFoldDB" id="A0A317CIJ7"/>
<feature type="compositionally biased region" description="Basic and acidic residues" evidence="2">
    <location>
        <begin position="324"/>
        <end position="343"/>
    </location>
</feature>
<protein>
    <recommendedName>
        <fullName evidence="3">Rad50/SbcC-type AAA domain-containing protein</fullName>
    </recommendedName>
</protein>
<dbReference type="GO" id="GO:0006302">
    <property type="term" value="P:double-strand break repair"/>
    <property type="evidence" value="ECO:0007669"/>
    <property type="project" value="InterPro"/>
</dbReference>
<keyword evidence="5" id="KW-1185">Reference proteome</keyword>
<feature type="region of interest" description="Disordered" evidence="2">
    <location>
        <begin position="853"/>
        <end position="874"/>
    </location>
</feature>
<feature type="domain" description="Rad50/SbcC-type AAA" evidence="3">
    <location>
        <begin position="5"/>
        <end position="232"/>
    </location>
</feature>
<dbReference type="PANTHER" id="PTHR32114:SF2">
    <property type="entry name" value="ABC TRANSPORTER ABCH.3"/>
    <property type="match status" value="1"/>
</dbReference>
<dbReference type="InterPro" id="IPR027417">
    <property type="entry name" value="P-loop_NTPase"/>
</dbReference>
<organism evidence="4 5">
    <name type="scientific">Leucothrix pacifica</name>
    <dbReference type="NCBI Taxonomy" id="1247513"/>
    <lineage>
        <taxon>Bacteria</taxon>
        <taxon>Pseudomonadati</taxon>
        <taxon>Pseudomonadota</taxon>
        <taxon>Gammaproteobacteria</taxon>
        <taxon>Thiotrichales</taxon>
        <taxon>Thiotrichaceae</taxon>
        <taxon>Leucothrix</taxon>
    </lineage>
</organism>
<dbReference type="Pfam" id="PF13558">
    <property type="entry name" value="SbcC_Walker_B"/>
    <property type="match status" value="1"/>
</dbReference>
<dbReference type="GO" id="GO:0016887">
    <property type="term" value="F:ATP hydrolysis activity"/>
    <property type="evidence" value="ECO:0007669"/>
    <property type="project" value="InterPro"/>
</dbReference>
<evidence type="ECO:0000256" key="2">
    <source>
        <dbReference type="SAM" id="MobiDB-lite"/>
    </source>
</evidence>
<evidence type="ECO:0000313" key="4">
    <source>
        <dbReference type="EMBL" id="PWQ97243.1"/>
    </source>
</evidence>
<dbReference type="OrthoDB" id="9795626at2"/>
<keyword evidence="1" id="KW-0175">Coiled coil</keyword>
<name>A0A317CIJ7_9GAMM</name>